<evidence type="ECO:0000256" key="6">
    <source>
        <dbReference type="ARBA" id="ARBA00023136"/>
    </source>
</evidence>
<feature type="transmembrane region" description="Helical" evidence="8">
    <location>
        <begin position="54"/>
        <end position="81"/>
    </location>
</feature>
<dbReference type="GO" id="GO:0008517">
    <property type="term" value="F:folic acid transmembrane transporter activity"/>
    <property type="evidence" value="ECO:0000318"/>
    <property type="project" value="GO_Central"/>
</dbReference>
<feature type="transmembrane region" description="Helical" evidence="8">
    <location>
        <begin position="126"/>
        <end position="143"/>
    </location>
</feature>
<evidence type="ECO:0000313" key="11">
    <source>
        <dbReference type="Proteomes" id="UP000011116"/>
    </source>
</evidence>
<dbReference type="PANTHER" id="PTHR31585:SF48">
    <property type="match status" value="1"/>
</dbReference>
<feature type="transmembrane region" description="Helical" evidence="8">
    <location>
        <begin position="274"/>
        <end position="295"/>
    </location>
</feature>
<feature type="transmembrane region" description="Helical" evidence="8">
    <location>
        <begin position="191"/>
        <end position="214"/>
    </location>
</feature>
<dbReference type="HOGENOM" id="CLU_018563_1_1_1"/>
<evidence type="ECO:0000256" key="3">
    <source>
        <dbReference type="ARBA" id="ARBA00022448"/>
    </source>
</evidence>
<name>F2E0Z8_HORVV</name>
<sequence>MEQLQLQETPQGDGNLKAAPDPGYGDGNGGCFAPNGTLPCGWLGRLSRELHWSFVLAVVAVYGACQGVGSSFGSVAAGYYWKDVQRVQPAASQFYQGVVNVPWVVKPLWGLFTDVVPVAGYRRRPYLLLAGVMGVSSMLTLALRRTPAIAPALMAFTTQAAGAAIADVVVDAMVAQNSISHPPLAADMQSLCGYSSSAGALVGYSISGLLVHAIGSQGALGLLSIPSVLVFSAGILVKEDRAKDFEYNQVHKKFYEAVESMWATLKCPQVWRPCVYMFLMFVLSPDIQGGLFYWYTDSSTGLAFSEGFIGLIYSIGSVGSLLGVLLYQNMLKDYPFRGLLLWGQLLGCLSGMIDLVLVTRLNLRIGVPDYLFAVIDNSVSQLIGQLKWLPLLVLCSKLCPLGIEGTFFALLMSIQNLGLLMSAWWGGLLLHALSVTRTEFGNLWMAVLARNAMRLLPLAFLFLVPRSDQNSTILPAEMLLADGGSAGNEVKPGSSGVVEFSVLPRDENGEVVEAEEEEVELTPLMEKS</sequence>
<dbReference type="InterPro" id="IPR036259">
    <property type="entry name" value="MFS_trans_sf"/>
</dbReference>
<reference evidence="11" key="2">
    <citation type="journal article" date="2012" name="Nature">
        <title>A physical, genetic and functional sequence assembly of the barley genome.</title>
        <authorList>
            <consortium name="The International Barley Genome Sequencing Consortium"/>
            <person name="Mayer K.F."/>
            <person name="Waugh R."/>
            <person name="Brown J.W."/>
            <person name="Schulman A."/>
            <person name="Langridge P."/>
            <person name="Platzer M."/>
            <person name="Fincher G.B."/>
            <person name="Muehlbauer G.J."/>
            <person name="Sato K."/>
            <person name="Close T.J."/>
            <person name="Wise R.P."/>
            <person name="Stein N."/>
        </authorList>
    </citation>
    <scope>NUCLEOTIDE SEQUENCE [LARGE SCALE GENOMIC DNA]</scope>
    <source>
        <strain evidence="11">cv. Morex</strain>
    </source>
</reference>
<dbReference type="RefSeq" id="XP_044970691.1">
    <property type="nucleotide sequence ID" value="XM_045114756.1"/>
</dbReference>
<dbReference type="AlphaFoldDB" id="F2E0Z8"/>
<feature type="transmembrane region" description="Helical" evidence="8">
    <location>
        <begin position="220"/>
        <end position="237"/>
    </location>
</feature>
<evidence type="ECO:0000256" key="8">
    <source>
        <dbReference type="SAM" id="Phobius"/>
    </source>
</evidence>
<reference evidence="10" key="4">
    <citation type="submission" date="2022-01" db="UniProtKB">
        <authorList>
            <consortium name="EnsemblPlants"/>
        </authorList>
    </citation>
    <scope>IDENTIFICATION</scope>
    <source>
        <strain evidence="10">subsp. vulgare</strain>
    </source>
</reference>
<dbReference type="KEGG" id="hvg:123430928"/>
<evidence type="ECO:0000256" key="7">
    <source>
        <dbReference type="SAM" id="MobiDB-lite"/>
    </source>
</evidence>
<feature type="transmembrane region" description="Helical" evidence="8">
    <location>
        <begin position="339"/>
        <end position="358"/>
    </location>
</feature>
<reference evidence="10" key="3">
    <citation type="submission" date="2020-10" db="EMBL/GenBank/DDBJ databases">
        <authorList>
            <person name="Scholz U."/>
            <person name="Mascher M."/>
            <person name="Fiebig A."/>
        </authorList>
    </citation>
    <scope>NUCLEOTIDE SEQUENCE [LARGE SCALE GENOMIC DNA]</scope>
    <source>
        <strain evidence="10">cv. Morex</strain>
    </source>
</reference>
<dbReference type="ExpressionAtlas" id="F2E0Z8">
    <property type="expression patterns" value="baseline"/>
</dbReference>
<dbReference type="GO" id="GO:0016020">
    <property type="term" value="C:membrane"/>
    <property type="evidence" value="ECO:0007669"/>
    <property type="project" value="UniProtKB-SubCell"/>
</dbReference>
<keyword evidence="5 8" id="KW-1133">Transmembrane helix</keyword>
<dbReference type="Pfam" id="PF03092">
    <property type="entry name" value="BT1"/>
    <property type="match status" value="1"/>
</dbReference>
<dbReference type="NCBIfam" id="TIGR00788">
    <property type="entry name" value="fbt"/>
    <property type="match status" value="1"/>
</dbReference>
<dbReference type="Gramene" id="HORVU.MOREX.r3.2HG0200370.1">
    <property type="protein sequence ID" value="HORVU.MOREX.r3.2HG0200370.1"/>
    <property type="gene ID" value="HORVU.MOREX.r3.2HG0200370"/>
</dbReference>
<evidence type="ECO:0000256" key="5">
    <source>
        <dbReference type="ARBA" id="ARBA00022989"/>
    </source>
</evidence>
<feature type="region of interest" description="Disordered" evidence="7">
    <location>
        <begin position="1"/>
        <end position="20"/>
    </location>
</feature>
<dbReference type="PaxDb" id="4513-MLOC_26391.2"/>
<dbReference type="InterPro" id="IPR039309">
    <property type="entry name" value="BT1"/>
</dbReference>
<comment type="similarity">
    <text evidence="2">Belongs to the major facilitator superfamily. Folate-biopterin transporter (TC 2.A.71) family.</text>
</comment>
<dbReference type="Gramene" id="HORVU.MOREX.r2.2HG0166420.1">
    <property type="protein sequence ID" value="HORVU.MOREX.r2.2HG0166420.1"/>
    <property type="gene ID" value="HORVU.MOREX.r2.2HG0166420"/>
</dbReference>
<feature type="transmembrane region" description="Helical" evidence="8">
    <location>
        <begin position="307"/>
        <end position="327"/>
    </location>
</feature>
<keyword evidence="11" id="KW-1185">Reference proteome</keyword>
<evidence type="ECO:0000256" key="4">
    <source>
        <dbReference type="ARBA" id="ARBA00022692"/>
    </source>
</evidence>
<evidence type="ECO:0000256" key="2">
    <source>
        <dbReference type="ARBA" id="ARBA00007015"/>
    </source>
</evidence>
<evidence type="ECO:0000256" key="1">
    <source>
        <dbReference type="ARBA" id="ARBA00004141"/>
    </source>
</evidence>
<dbReference type="EnsemblPlants" id="HORVU.MOREX.r3.2HG0200370.1">
    <property type="protein sequence ID" value="HORVU.MOREX.r3.2HG0200370.1"/>
    <property type="gene ID" value="HORVU.MOREX.r3.2HG0200370"/>
</dbReference>
<dbReference type="EMBL" id="AK369819">
    <property type="protein sequence ID" value="BAK01020.1"/>
    <property type="molecule type" value="mRNA"/>
</dbReference>
<keyword evidence="4 8" id="KW-0812">Transmembrane</keyword>
<dbReference type="STRING" id="112509.F2E0Z8"/>
<dbReference type="PANTHER" id="PTHR31585">
    <property type="entry name" value="FOLATE-BIOPTERIN TRANSPORTER 1, CHLOROPLASTIC"/>
    <property type="match status" value="1"/>
</dbReference>
<dbReference type="CDD" id="cd17484">
    <property type="entry name" value="MFS_FBT"/>
    <property type="match status" value="1"/>
</dbReference>
<accession>F2E0Z8</accession>
<gene>
    <name evidence="10" type="primary">LOC123430928</name>
</gene>
<keyword evidence="6 8" id="KW-0472">Membrane</keyword>
<proteinExistence type="evidence at transcript level"/>
<dbReference type="OrthoDB" id="754047at2759"/>
<feature type="transmembrane region" description="Helical" evidence="8">
    <location>
        <begin position="149"/>
        <end position="170"/>
    </location>
</feature>
<dbReference type="InterPro" id="IPR004324">
    <property type="entry name" value="FBT"/>
</dbReference>
<dbReference type="GO" id="GO:0098838">
    <property type="term" value="P:folate transmembrane transport"/>
    <property type="evidence" value="ECO:0000318"/>
    <property type="project" value="GO_Central"/>
</dbReference>
<feature type="compositionally biased region" description="Polar residues" evidence="7">
    <location>
        <begin position="1"/>
        <end position="12"/>
    </location>
</feature>
<comment type="subcellular location">
    <subcellularLocation>
        <location evidence="1">Membrane</location>
        <topology evidence="1">Multi-pass membrane protein</topology>
    </subcellularLocation>
</comment>
<evidence type="ECO:0000313" key="9">
    <source>
        <dbReference type="EMBL" id="BAK01020.1"/>
    </source>
</evidence>
<dbReference type="eggNOG" id="ENOG502QPUV">
    <property type="taxonomic scope" value="Eukaryota"/>
</dbReference>
<dbReference type="SUPFAM" id="SSF103473">
    <property type="entry name" value="MFS general substrate transporter"/>
    <property type="match status" value="1"/>
</dbReference>
<evidence type="ECO:0000313" key="10">
    <source>
        <dbReference type="EnsemblPlants" id="HORVU.MOREX.r3.2HG0200370.1"/>
    </source>
</evidence>
<dbReference type="GeneID" id="123430928"/>
<reference evidence="9" key="1">
    <citation type="journal article" date="2011" name="Plant Physiol.">
        <title>Comprehensive sequence analysis of 24,783 barley full-length cDNAs derived from 12 clone libraries.</title>
        <authorList>
            <person name="Matsumoto T."/>
            <person name="Tanaka T."/>
            <person name="Sakai H."/>
            <person name="Amano N."/>
            <person name="Kanamori H."/>
            <person name="Kurita K."/>
            <person name="Kikuta A."/>
            <person name="Kamiya K."/>
            <person name="Yamamoto M."/>
            <person name="Ikawa H."/>
            <person name="Fujii N."/>
            <person name="Hori K."/>
            <person name="Itoh T."/>
            <person name="Sato K."/>
        </authorList>
    </citation>
    <scope>NUCLEOTIDE SEQUENCE</scope>
    <source>
        <tissue evidence="9">Shoot and root</tissue>
    </source>
</reference>
<feature type="transmembrane region" description="Helical" evidence="8">
    <location>
        <begin position="407"/>
        <end position="431"/>
    </location>
</feature>
<protein>
    <submittedName>
        <fullName evidence="9">Predicted protein</fullName>
    </submittedName>
</protein>
<dbReference type="Gene3D" id="1.20.1250.20">
    <property type="entry name" value="MFS general substrate transporter like domains"/>
    <property type="match status" value="1"/>
</dbReference>
<organism evidence="9">
    <name type="scientific">Hordeum vulgare subsp. vulgare</name>
    <name type="common">Domesticated barley</name>
    <dbReference type="NCBI Taxonomy" id="112509"/>
    <lineage>
        <taxon>Eukaryota</taxon>
        <taxon>Viridiplantae</taxon>
        <taxon>Streptophyta</taxon>
        <taxon>Embryophyta</taxon>
        <taxon>Tracheophyta</taxon>
        <taxon>Spermatophyta</taxon>
        <taxon>Magnoliopsida</taxon>
        <taxon>Liliopsida</taxon>
        <taxon>Poales</taxon>
        <taxon>Poaceae</taxon>
        <taxon>BOP clade</taxon>
        <taxon>Pooideae</taxon>
        <taxon>Triticodae</taxon>
        <taxon>Triticeae</taxon>
        <taxon>Hordeinae</taxon>
        <taxon>Hordeum</taxon>
    </lineage>
</organism>
<dbReference type="OMA" id="SSIGMCV"/>
<keyword evidence="3" id="KW-0813">Transport</keyword>
<dbReference type="Proteomes" id="UP000011116">
    <property type="component" value="Chromosome 2H"/>
</dbReference>